<name>A0AC59EX00_9VIRU</name>
<dbReference type="Proteomes" id="UP000204225">
    <property type="component" value="Segment"/>
</dbReference>
<gene>
    <name evidence="1" type="ORF">PGCG_00165</name>
</gene>
<sequence length="109" mass="12907">MYKKIELKSKIILVYINTNYNMASQTNDTENEIYSAVIWPRSRRAASRKRVSEAISILQTKGRYEELMREADEKEFGTAEIGYMWSAWNYVKQLFYGKDNNKVIYYPAI</sequence>
<accession>A0AC59EX00</accession>
<keyword evidence="2" id="KW-1185">Reference proteome</keyword>
<organism evidence="1 2">
    <name type="scientific">Phaeocystis globosa virus PgV-16T</name>
    <dbReference type="NCBI Taxonomy" id="3071227"/>
    <lineage>
        <taxon>Viruses</taxon>
        <taxon>Varidnaviria</taxon>
        <taxon>Bamfordvirae</taxon>
        <taxon>Nucleocytoviricota</taxon>
        <taxon>Megaviricetes</taxon>
        <taxon>Imitervirales</taxon>
        <taxon>Mesomimiviridae</taxon>
        <taxon>Tethysvirus</taxon>
        <taxon>Tethysvirus hollandense</taxon>
    </lineage>
</organism>
<evidence type="ECO:0000313" key="1">
    <source>
        <dbReference type="EMBL" id="AGM15476.1"/>
    </source>
</evidence>
<proteinExistence type="predicted"/>
<dbReference type="EMBL" id="KC662249">
    <property type="protein sequence ID" value="AGM15476.1"/>
    <property type="molecule type" value="Genomic_DNA"/>
</dbReference>
<reference evidence="1 2" key="1">
    <citation type="journal article" date="2013" name="Proc. Natl. Acad. Sci. U.S.A.">
        <title>Genome of Phaeocystis globosa virus PgV-16T highlights the common ancestry of the largest known DNA viruses infecting eukaryotes.</title>
        <authorList>
            <person name="Santini S."/>
            <person name="Jeudy S."/>
            <person name="Bartoli J."/>
            <person name="Poirot O."/>
            <person name="Lescot M."/>
            <person name="Abergel C."/>
            <person name="Barbe V."/>
            <person name="Wommack K.E."/>
            <person name="Noordeloos A.A."/>
            <person name="Brussaard C.P."/>
            <person name="Claverie J.M."/>
        </authorList>
    </citation>
    <scope>NUCLEOTIDE SEQUENCE [LARGE SCALE GENOMIC DNA]</scope>
    <source>
        <strain evidence="1 2">16T</strain>
    </source>
</reference>
<protein>
    <submittedName>
        <fullName evidence="1">Uncharacterized protein</fullName>
    </submittedName>
</protein>
<evidence type="ECO:0000313" key="2">
    <source>
        <dbReference type="Proteomes" id="UP000204225"/>
    </source>
</evidence>